<evidence type="ECO:0000313" key="2">
    <source>
        <dbReference type="EMBL" id="MCX2979687.1"/>
    </source>
</evidence>
<comment type="caution">
    <text evidence="2">The sequence shown here is derived from an EMBL/GenBank/DDBJ whole genome shotgun (WGS) entry which is preliminary data.</text>
</comment>
<name>A0ABT3TBN6_9GAMM</name>
<dbReference type="SUPFAM" id="SSF54909">
    <property type="entry name" value="Dimeric alpha+beta barrel"/>
    <property type="match status" value="1"/>
</dbReference>
<accession>A0ABT3TBN6</accession>
<sequence>MIIVVAAISFANQEDRDLAVTNSTAVQLATREQEPGCHAYCFAADPAVATRIQVYELWQDSASLAAHFDHPNYQRMVEVLSESGFLESANRAYLAERDESVYGPNGEKKLAFFQD</sequence>
<organism evidence="2 3">
    <name type="scientific">Candidatus Litorirhabdus singularis</name>
    <dbReference type="NCBI Taxonomy" id="2518993"/>
    <lineage>
        <taxon>Bacteria</taxon>
        <taxon>Pseudomonadati</taxon>
        <taxon>Pseudomonadota</taxon>
        <taxon>Gammaproteobacteria</taxon>
        <taxon>Cellvibrionales</taxon>
        <taxon>Halieaceae</taxon>
        <taxon>Candidatus Litorirhabdus</taxon>
    </lineage>
</organism>
<feature type="domain" description="ABM" evidence="1">
    <location>
        <begin position="2"/>
        <end position="94"/>
    </location>
</feature>
<reference evidence="2" key="1">
    <citation type="submission" date="2019-02" db="EMBL/GenBank/DDBJ databases">
        <authorList>
            <person name="Li S.-H."/>
        </authorList>
    </citation>
    <scope>NUCLEOTIDE SEQUENCE</scope>
    <source>
        <strain evidence="2">IMCC14734</strain>
    </source>
</reference>
<protein>
    <recommendedName>
        <fullName evidence="1">ABM domain-containing protein</fullName>
    </recommendedName>
</protein>
<dbReference type="InterPro" id="IPR011008">
    <property type="entry name" value="Dimeric_a/b-barrel"/>
</dbReference>
<dbReference type="PROSITE" id="PS51725">
    <property type="entry name" value="ABM"/>
    <property type="match status" value="1"/>
</dbReference>
<evidence type="ECO:0000313" key="3">
    <source>
        <dbReference type="Proteomes" id="UP001143362"/>
    </source>
</evidence>
<dbReference type="Proteomes" id="UP001143362">
    <property type="component" value="Unassembled WGS sequence"/>
</dbReference>
<dbReference type="Gene3D" id="3.30.70.100">
    <property type="match status" value="1"/>
</dbReference>
<keyword evidence="3" id="KW-1185">Reference proteome</keyword>
<dbReference type="RefSeq" id="WP_279243686.1">
    <property type="nucleotide sequence ID" value="NZ_SHNN01000001.1"/>
</dbReference>
<proteinExistence type="predicted"/>
<evidence type="ECO:0000259" key="1">
    <source>
        <dbReference type="PROSITE" id="PS51725"/>
    </source>
</evidence>
<dbReference type="EMBL" id="SHNN01000001">
    <property type="protein sequence ID" value="MCX2979687.1"/>
    <property type="molecule type" value="Genomic_DNA"/>
</dbReference>
<gene>
    <name evidence="2" type="ORF">EYC98_02290</name>
</gene>
<dbReference type="Pfam" id="PF03992">
    <property type="entry name" value="ABM"/>
    <property type="match status" value="1"/>
</dbReference>
<dbReference type="InterPro" id="IPR007138">
    <property type="entry name" value="ABM_dom"/>
</dbReference>